<dbReference type="EMBL" id="FPBZ01000010">
    <property type="protein sequence ID" value="SFU61567.1"/>
    <property type="molecule type" value="Genomic_DNA"/>
</dbReference>
<gene>
    <name evidence="1" type="ORF">SAMN05216417_11061</name>
</gene>
<name>A0A1I7HLB2_9PROT</name>
<reference evidence="1 2" key="1">
    <citation type="submission" date="2016-10" db="EMBL/GenBank/DDBJ databases">
        <authorList>
            <person name="de Groot N.N."/>
        </authorList>
    </citation>
    <scope>NUCLEOTIDE SEQUENCE [LARGE SCALE GENOMIC DNA]</scope>
    <source>
        <strain evidence="1 2">Nl14</strain>
    </source>
</reference>
<dbReference type="InterPro" id="IPR027417">
    <property type="entry name" value="P-loop_NTPase"/>
</dbReference>
<sequence>MRLDLAAEYINDSASLTDVVKPGRLIIVDLRDEFIEKDEALGLFVVLLQLFADARIDERCFNKLVVFDEAHKYIESPDLVAGLIEVVREMRHKGVSIMVASQDPPSVPVSLIELSSQIIMHKFNSPAWLKHIQKANAALGNLTPERMAQLKAGEAYIWSSKANDESFSKGAIKLKCRPRVTQHGGATRVAVKD</sequence>
<evidence type="ECO:0000313" key="1">
    <source>
        <dbReference type="EMBL" id="SFU61567.1"/>
    </source>
</evidence>
<evidence type="ECO:0000313" key="2">
    <source>
        <dbReference type="Proteomes" id="UP000182649"/>
    </source>
</evidence>
<dbReference type="Gene3D" id="3.40.50.300">
    <property type="entry name" value="P-loop containing nucleotide triphosphate hydrolases"/>
    <property type="match status" value="1"/>
</dbReference>
<dbReference type="AlphaFoldDB" id="A0A1I7HLB2"/>
<dbReference type="Proteomes" id="UP000182649">
    <property type="component" value="Unassembled WGS sequence"/>
</dbReference>
<dbReference type="PANTHER" id="PTHR30121">
    <property type="entry name" value="UNCHARACTERIZED PROTEIN YJGR-RELATED"/>
    <property type="match status" value="1"/>
</dbReference>
<protein>
    <recommendedName>
        <fullName evidence="3">Helicase HerA-like C-terminal domain-containing protein</fullName>
    </recommendedName>
</protein>
<dbReference type="PANTHER" id="PTHR30121:SF6">
    <property type="entry name" value="SLR6007 PROTEIN"/>
    <property type="match status" value="1"/>
</dbReference>
<organism evidence="1 2">
    <name type="scientific">Nitrosospira multiformis</name>
    <dbReference type="NCBI Taxonomy" id="1231"/>
    <lineage>
        <taxon>Bacteria</taxon>
        <taxon>Pseudomonadati</taxon>
        <taxon>Pseudomonadota</taxon>
        <taxon>Betaproteobacteria</taxon>
        <taxon>Nitrosomonadales</taxon>
        <taxon>Nitrosomonadaceae</taxon>
        <taxon>Nitrosospira</taxon>
    </lineage>
</organism>
<evidence type="ECO:0008006" key="3">
    <source>
        <dbReference type="Google" id="ProtNLM"/>
    </source>
</evidence>
<proteinExistence type="predicted"/>
<dbReference type="InterPro" id="IPR051162">
    <property type="entry name" value="T4SS_component"/>
</dbReference>
<dbReference type="SUPFAM" id="SSF52540">
    <property type="entry name" value="P-loop containing nucleoside triphosphate hydrolases"/>
    <property type="match status" value="1"/>
</dbReference>
<accession>A0A1I7HLB2</accession>